<keyword evidence="1" id="KW-0560">Oxidoreductase</keyword>
<accession>A0ACB5SBV5</accession>
<evidence type="ECO:0000313" key="1">
    <source>
        <dbReference type="EMBL" id="GME33979.1"/>
    </source>
</evidence>
<comment type="caution">
    <text evidence="1">The sequence shown here is derived from an EMBL/GenBank/DDBJ whole genome shotgun (WGS) entry which is preliminary data.</text>
</comment>
<protein>
    <submittedName>
        <fullName evidence="1">Related to monooxygenase</fullName>
    </submittedName>
</protein>
<dbReference type="Proteomes" id="UP001165186">
    <property type="component" value="Unassembled WGS sequence"/>
</dbReference>
<sequence>METTPVIIVGAGPAGLALGLALARHEIQSVILEKENGITDDPRGVYLAGDAVRIVWDLGIGEEMPKIGHENDRINFHYSTFLNPAFFHLDMATDCLHQTVPEGILQIQPKLEQALRNQIQASPYCQLRSSCKVVSRQELSDSVIVGYEEDGAGLKHLKGSWLVGADGKRGVVRKQFLEPAANIRQETGLFTYEGTWVAANIKIHLPTPATHPEFPLWGFGFSPQQVYDLFWPTGWHFCCPPGYPTATGRFGPHEDRLWRHEFAIPKGDESTDSIVLFWGHLLPMVTRDQDQQGKRFPGGAVTFPRDCIEILRCRPFTFCQKVVNKWFDKRTILVGDAAHVFPPFGGQGIACGIRDSYGLAWRLALLLQVPNSFPTVSNQLLSTWASERRQGVDDAAFMTMLNGKIVNETGAVTSFIWRAAMSLLSYIPFVPKPAATQERIEVAGYKPTKDKFGEALCGGGAKMAQIYFESSRTASPRFVLSDSALKRYRSILTLVVLSSDASAAKQDKDDVSSAIRHADLPQSILAQDSLLFVCPRLSRAASSDEDIEVFYPASEEDLKGQVSVRPLYSESSYFERLGSGTRYAVVRPDFIVFAAARSLGELEGCLRALKCRLSA</sequence>
<keyword evidence="2" id="KW-1185">Reference proteome</keyword>
<reference evidence="1" key="1">
    <citation type="submission" date="2024-09" db="EMBL/GenBank/DDBJ databases">
        <title>Draft Genome Sequences of Neofusicoccum parvum.</title>
        <authorList>
            <person name="Ashida A."/>
            <person name="Camagna M."/>
            <person name="Tanaka A."/>
            <person name="Takemoto D."/>
        </authorList>
    </citation>
    <scope>NUCLEOTIDE SEQUENCE</scope>
    <source>
        <strain evidence="1">PPO83</strain>
    </source>
</reference>
<keyword evidence="1" id="KW-0503">Monooxygenase</keyword>
<dbReference type="EMBL" id="BSXG01000066">
    <property type="protein sequence ID" value="GME33979.1"/>
    <property type="molecule type" value="Genomic_DNA"/>
</dbReference>
<organism evidence="1 2">
    <name type="scientific">Neofusicoccum parvum</name>
    <dbReference type="NCBI Taxonomy" id="310453"/>
    <lineage>
        <taxon>Eukaryota</taxon>
        <taxon>Fungi</taxon>
        <taxon>Dikarya</taxon>
        <taxon>Ascomycota</taxon>
        <taxon>Pezizomycotina</taxon>
        <taxon>Dothideomycetes</taxon>
        <taxon>Dothideomycetes incertae sedis</taxon>
        <taxon>Botryosphaeriales</taxon>
        <taxon>Botryosphaeriaceae</taxon>
        <taxon>Neofusicoccum</taxon>
    </lineage>
</organism>
<name>A0ACB5SBV5_9PEZI</name>
<proteinExistence type="predicted"/>
<gene>
    <name evidence="1" type="primary">g1206</name>
    <name evidence="1" type="ORF">NpPPO83_00001206</name>
</gene>
<evidence type="ECO:0000313" key="2">
    <source>
        <dbReference type="Proteomes" id="UP001165186"/>
    </source>
</evidence>